<sequence length="554" mass="62013">MSNSSPSRNTIIKPNTTSNGYGAILTTARKEERTALIAQLQVEEEKAAALKAQLDALQREYDAISRDIWQKKYSLAAVGMLPPEVMGEVFEFVASDSELSALTAWRRMIQSTPRAWSTVHIRLTRRDPAALATLFFQYARACPLHVIISDPPTHWKYEPPSNRIEPFVGLLKQHWNRVRIFRVYRMGGRVANAFLQGCIPAPSDLESPDSSCASAASSIWSSPTLSITNGQSKPIARHVALNLHQNHTVDAESDMADFRSMDTLFGDAPNVTTFCLENGVPSYDLPLFYGGKLKSIQIDEPHMYSYTTPVDKVLDILAASPELHVFVLAGNKSQRDETVLMRRDTPILLPMLRILSLQSMDIPFILDHLVAPSLEKIKLGNELGARWDGCIAKSLQGMIVRSGVPQITRLRINEISTPNLSADSDWWCFDVLPHLQSFRCHHTHFPDHVLDSLCEIIEPTPKLASPSPSVSSRQPIRVLCPRLSKLVFENCTFSGDGLLRFVKARTHEGAKERKAAELQELWVGQCEKLEKEHMDELKKLMGRKFQPSLLAGDS</sequence>
<dbReference type="HOGENOM" id="CLU_491915_0_0_1"/>
<accession>A0A0C3PYV4</accession>
<keyword evidence="1" id="KW-0175">Coiled coil</keyword>
<dbReference type="OrthoDB" id="3208822at2759"/>
<dbReference type="EMBL" id="KN823170">
    <property type="protein sequence ID" value="KIO20560.1"/>
    <property type="molecule type" value="Genomic_DNA"/>
</dbReference>
<dbReference type="STRING" id="1051891.A0A0C3PYV4"/>
<dbReference type="SUPFAM" id="SSF52047">
    <property type="entry name" value="RNI-like"/>
    <property type="match status" value="1"/>
</dbReference>
<evidence type="ECO:0000313" key="2">
    <source>
        <dbReference type="EMBL" id="KIO20560.1"/>
    </source>
</evidence>
<feature type="coiled-coil region" evidence="1">
    <location>
        <begin position="33"/>
        <end position="67"/>
    </location>
</feature>
<dbReference type="Gene3D" id="3.80.10.10">
    <property type="entry name" value="Ribonuclease Inhibitor"/>
    <property type="match status" value="1"/>
</dbReference>
<evidence type="ECO:0000313" key="3">
    <source>
        <dbReference type="Proteomes" id="UP000054248"/>
    </source>
</evidence>
<dbReference type="Proteomes" id="UP000054248">
    <property type="component" value="Unassembled WGS sequence"/>
</dbReference>
<dbReference type="AlphaFoldDB" id="A0A0C3PYV4"/>
<evidence type="ECO:0000256" key="1">
    <source>
        <dbReference type="SAM" id="Coils"/>
    </source>
</evidence>
<name>A0A0C3PYV4_9AGAM</name>
<protein>
    <recommendedName>
        <fullName evidence="4">F-box domain-containing protein</fullName>
    </recommendedName>
</protein>
<gene>
    <name evidence="2" type="ORF">M407DRAFT_29820</name>
</gene>
<reference evidence="3" key="2">
    <citation type="submission" date="2015-01" db="EMBL/GenBank/DDBJ databases">
        <title>Evolutionary Origins and Diversification of the Mycorrhizal Mutualists.</title>
        <authorList>
            <consortium name="DOE Joint Genome Institute"/>
            <consortium name="Mycorrhizal Genomics Consortium"/>
            <person name="Kohler A."/>
            <person name="Kuo A."/>
            <person name="Nagy L.G."/>
            <person name="Floudas D."/>
            <person name="Copeland A."/>
            <person name="Barry K.W."/>
            <person name="Cichocki N."/>
            <person name="Veneault-Fourrey C."/>
            <person name="LaButti K."/>
            <person name="Lindquist E.A."/>
            <person name="Lipzen A."/>
            <person name="Lundell T."/>
            <person name="Morin E."/>
            <person name="Murat C."/>
            <person name="Riley R."/>
            <person name="Ohm R."/>
            <person name="Sun H."/>
            <person name="Tunlid A."/>
            <person name="Henrissat B."/>
            <person name="Grigoriev I.V."/>
            <person name="Hibbett D.S."/>
            <person name="Martin F."/>
        </authorList>
    </citation>
    <scope>NUCLEOTIDE SEQUENCE [LARGE SCALE GENOMIC DNA]</scope>
    <source>
        <strain evidence="3">MUT 4182</strain>
    </source>
</reference>
<dbReference type="InterPro" id="IPR032675">
    <property type="entry name" value="LRR_dom_sf"/>
</dbReference>
<keyword evidence="3" id="KW-1185">Reference proteome</keyword>
<evidence type="ECO:0008006" key="4">
    <source>
        <dbReference type="Google" id="ProtNLM"/>
    </source>
</evidence>
<reference evidence="2 3" key="1">
    <citation type="submission" date="2014-04" db="EMBL/GenBank/DDBJ databases">
        <authorList>
            <consortium name="DOE Joint Genome Institute"/>
            <person name="Kuo A."/>
            <person name="Girlanda M."/>
            <person name="Perotto S."/>
            <person name="Kohler A."/>
            <person name="Nagy L.G."/>
            <person name="Floudas D."/>
            <person name="Copeland A."/>
            <person name="Barry K.W."/>
            <person name="Cichocki N."/>
            <person name="Veneault-Fourrey C."/>
            <person name="LaButti K."/>
            <person name="Lindquist E.A."/>
            <person name="Lipzen A."/>
            <person name="Lundell T."/>
            <person name="Morin E."/>
            <person name="Murat C."/>
            <person name="Sun H."/>
            <person name="Tunlid A."/>
            <person name="Henrissat B."/>
            <person name="Grigoriev I.V."/>
            <person name="Hibbett D.S."/>
            <person name="Martin F."/>
            <person name="Nordberg H.P."/>
            <person name="Cantor M.N."/>
            <person name="Hua S.X."/>
        </authorList>
    </citation>
    <scope>NUCLEOTIDE SEQUENCE [LARGE SCALE GENOMIC DNA]</scope>
    <source>
        <strain evidence="2 3">MUT 4182</strain>
    </source>
</reference>
<proteinExistence type="predicted"/>
<organism evidence="2 3">
    <name type="scientific">Tulasnella calospora MUT 4182</name>
    <dbReference type="NCBI Taxonomy" id="1051891"/>
    <lineage>
        <taxon>Eukaryota</taxon>
        <taxon>Fungi</taxon>
        <taxon>Dikarya</taxon>
        <taxon>Basidiomycota</taxon>
        <taxon>Agaricomycotina</taxon>
        <taxon>Agaricomycetes</taxon>
        <taxon>Cantharellales</taxon>
        <taxon>Tulasnellaceae</taxon>
        <taxon>Tulasnella</taxon>
    </lineage>
</organism>